<dbReference type="EMBL" id="CAXDID020000575">
    <property type="protein sequence ID" value="CAL6104004.1"/>
    <property type="molecule type" value="Genomic_DNA"/>
</dbReference>
<evidence type="ECO:0000256" key="1">
    <source>
        <dbReference type="SAM" id="Phobius"/>
    </source>
</evidence>
<comment type="caution">
    <text evidence="2">The sequence shown here is derived from an EMBL/GenBank/DDBJ whole genome shotgun (WGS) entry which is preliminary data.</text>
</comment>
<proteinExistence type="predicted"/>
<evidence type="ECO:0000313" key="3">
    <source>
        <dbReference type="EMBL" id="CAL6104004.1"/>
    </source>
</evidence>
<dbReference type="AlphaFoldDB" id="A0AA86PWZ8"/>
<dbReference type="Proteomes" id="UP001642409">
    <property type="component" value="Unassembled WGS sequence"/>
</dbReference>
<gene>
    <name evidence="2" type="ORF">HINF_LOCUS35585</name>
    <name evidence="3" type="ORF">HINF_LOCUS72491</name>
</gene>
<keyword evidence="1" id="KW-1133">Transmembrane helix</keyword>
<feature type="transmembrane region" description="Helical" evidence="1">
    <location>
        <begin position="179"/>
        <end position="201"/>
    </location>
</feature>
<sequence length="237" mass="27323">MKTFDNSQMKYKQTKNQSLFKFQYIPFVPFSLILQVYSATLQMHLVIILNCYQTFTVDLYWNRSVVNLVQKLSNEQLILDENLIEICTKPSSDPIYLSFKSNQVVLNTFVLPSQFPTDNITLYLSMLVSTSLQNFREVQTNVSKSNIVRITRGQFQFESVLNKINEVEPVVLKQNNTPVIVGIVVGVVVLAVVILVTVYFITRKYKQEQKTDYSLKGMERIVVEGTLVMQSARNRVK</sequence>
<evidence type="ECO:0000313" key="2">
    <source>
        <dbReference type="EMBL" id="CAI9947940.1"/>
    </source>
</evidence>
<protein>
    <submittedName>
        <fullName evidence="3">Hypothetical_protein</fullName>
    </submittedName>
</protein>
<keyword evidence="1" id="KW-0472">Membrane</keyword>
<name>A0AA86PWZ8_9EUKA</name>
<evidence type="ECO:0000313" key="4">
    <source>
        <dbReference type="Proteomes" id="UP001642409"/>
    </source>
</evidence>
<reference evidence="2" key="1">
    <citation type="submission" date="2023-06" db="EMBL/GenBank/DDBJ databases">
        <authorList>
            <person name="Kurt Z."/>
        </authorList>
    </citation>
    <scope>NUCLEOTIDE SEQUENCE</scope>
</reference>
<reference evidence="3 4" key="2">
    <citation type="submission" date="2024-07" db="EMBL/GenBank/DDBJ databases">
        <authorList>
            <person name="Akdeniz Z."/>
        </authorList>
    </citation>
    <scope>NUCLEOTIDE SEQUENCE [LARGE SCALE GENOMIC DNA]</scope>
</reference>
<organism evidence="2">
    <name type="scientific">Hexamita inflata</name>
    <dbReference type="NCBI Taxonomy" id="28002"/>
    <lineage>
        <taxon>Eukaryota</taxon>
        <taxon>Metamonada</taxon>
        <taxon>Diplomonadida</taxon>
        <taxon>Hexamitidae</taxon>
        <taxon>Hexamitinae</taxon>
        <taxon>Hexamita</taxon>
    </lineage>
</organism>
<dbReference type="EMBL" id="CATOUU010000783">
    <property type="protein sequence ID" value="CAI9947940.1"/>
    <property type="molecule type" value="Genomic_DNA"/>
</dbReference>
<feature type="transmembrane region" description="Helical" evidence="1">
    <location>
        <begin position="21"/>
        <end position="40"/>
    </location>
</feature>
<accession>A0AA86PWZ8</accession>
<keyword evidence="4" id="KW-1185">Reference proteome</keyword>
<keyword evidence="1" id="KW-0812">Transmembrane</keyword>